<name>A0A1I3XI64_9RHOB</name>
<dbReference type="EMBL" id="FORY01000055">
    <property type="protein sequence ID" value="SFK18756.1"/>
    <property type="molecule type" value="Genomic_DNA"/>
</dbReference>
<proteinExistence type="predicted"/>
<organism evidence="1 2">
    <name type="scientific">Celeribacter halophilus</name>
    <dbReference type="NCBI Taxonomy" id="576117"/>
    <lineage>
        <taxon>Bacteria</taxon>
        <taxon>Pseudomonadati</taxon>
        <taxon>Pseudomonadota</taxon>
        <taxon>Alphaproteobacteria</taxon>
        <taxon>Rhodobacterales</taxon>
        <taxon>Roseobacteraceae</taxon>
        <taxon>Celeribacter</taxon>
    </lineage>
</organism>
<dbReference type="RefSeq" id="WP_066598814.1">
    <property type="nucleotide sequence ID" value="NZ_FORY01000055.1"/>
</dbReference>
<dbReference type="Proteomes" id="UP000183299">
    <property type="component" value="Unassembled WGS sequence"/>
</dbReference>
<dbReference type="InterPro" id="IPR053842">
    <property type="entry name" value="NikA-like"/>
</dbReference>
<evidence type="ECO:0000313" key="2">
    <source>
        <dbReference type="Proteomes" id="UP000183299"/>
    </source>
</evidence>
<reference evidence="1 2" key="1">
    <citation type="submission" date="2016-10" db="EMBL/GenBank/DDBJ databases">
        <authorList>
            <person name="de Groot N.N."/>
        </authorList>
    </citation>
    <scope>NUCLEOTIDE SEQUENCE [LARGE SCALE GENOMIC DNA]</scope>
    <source>
        <strain evidence="1 2">CGMCC 1.8891</strain>
    </source>
</reference>
<dbReference type="GeneID" id="98666850"/>
<sequence length="92" mass="10216">MVARPNIVKVRLSDEEQEQIDRMLKKSGLASRADYMRRAALGGATNAAVAETIGEVGIALNRFGKAPQKQFERIVSSLDRLVDIMQDKEGER</sequence>
<gene>
    <name evidence="1" type="ORF">SAMN04488138_1555</name>
</gene>
<dbReference type="AlphaFoldDB" id="A0A1I3XI64"/>
<dbReference type="Pfam" id="PF21983">
    <property type="entry name" value="NikA-like"/>
    <property type="match status" value="1"/>
</dbReference>
<protein>
    <submittedName>
        <fullName evidence="1">Ribbon-helix-helix protein, copG family</fullName>
    </submittedName>
</protein>
<keyword evidence="2" id="KW-1185">Reference proteome</keyword>
<accession>A0A1I3XI64</accession>
<evidence type="ECO:0000313" key="1">
    <source>
        <dbReference type="EMBL" id="SFK18756.1"/>
    </source>
</evidence>